<dbReference type="Proteomes" id="UP001500359">
    <property type="component" value="Unassembled WGS sequence"/>
</dbReference>
<proteinExistence type="inferred from homology"/>
<feature type="chain" id="PRO_5046962830" evidence="8">
    <location>
        <begin position="32"/>
        <end position="790"/>
    </location>
</feature>
<feature type="domain" description="PA" evidence="10">
    <location>
        <begin position="397"/>
        <end position="485"/>
    </location>
</feature>
<evidence type="ECO:0000259" key="9">
    <source>
        <dbReference type="Pfam" id="PF00082"/>
    </source>
</evidence>
<evidence type="ECO:0000256" key="5">
    <source>
        <dbReference type="ARBA" id="ARBA00022801"/>
    </source>
</evidence>
<feature type="active site" description="Charge relay system" evidence="7">
    <location>
        <position position="174"/>
    </location>
</feature>
<keyword evidence="5 7" id="KW-0378">Hydrolase</keyword>
<dbReference type="EMBL" id="BAAAFD010000006">
    <property type="protein sequence ID" value="GAA0857515.1"/>
    <property type="molecule type" value="Genomic_DNA"/>
</dbReference>
<dbReference type="InterPro" id="IPR015500">
    <property type="entry name" value="Peptidase_S8_subtilisin-rel"/>
</dbReference>
<feature type="signal peptide" evidence="8">
    <location>
        <begin position="1"/>
        <end position="31"/>
    </location>
</feature>
<dbReference type="InterPro" id="IPR036852">
    <property type="entry name" value="Peptidase_S8/S53_dom_sf"/>
</dbReference>
<dbReference type="SUPFAM" id="SSF52743">
    <property type="entry name" value="Subtilisin-like"/>
    <property type="match status" value="1"/>
</dbReference>
<organism evidence="12 13">
    <name type="scientific">Aliiglaciecola litoralis</name>
    <dbReference type="NCBI Taxonomy" id="582857"/>
    <lineage>
        <taxon>Bacteria</taxon>
        <taxon>Pseudomonadati</taxon>
        <taxon>Pseudomonadota</taxon>
        <taxon>Gammaproteobacteria</taxon>
        <taxon>Alteromonadales</taxon>
        <taxon>Alteromonadaceae</taxon>
        <taxon>Aliiglaciecola</taxon>
    </lineage>
</organism>
<protein>
    <submittedName>
        <fullName evidence="12">S8 family serine peptidase</fullName>
    </submittedName>
</protein>
<dbReference type="InterPro" id="IPR023828">
    <property type="entry name" value="Peptidase_S8_Ser-AS"/>
</dbReference>
<dbReference type="Gene3D" id="3.40.50.200">
    <property type="entry name" value="Peptidase S8/S53 domain"/>
    <property type="match status" value="1"/>
</dbReference>
<dbReference type="Pfam" id="PF04151">
    <property type="entry name" value="PPC"/>
    <property type="match status" value="2"/>
</dbReference>
<evidence type="ECO:0000313" key="13">
    <source>
        <dbReference type="Proteomes" id="UP001500359"/>
    </source>
</evidence>
<dbReference type="Pfam" id="PF00082">
    <property type="entry name" value="Peptidase_S8"/>
    <property type="match status" value="1"/>
</dbReference>
<dbReference type="InterPro" id="IPR007280">
    <property type="entry name" value="Peptidase_C_arc/bac"/>
</dbReference>
<sequence length="790" mass="81941">MKKNFPQQQHLLCKTALAAVVAMSLSTGAQAGELQEISKIERGNDANARSFNAWLASQRDAKAEQESDQFIVEFANNKDARKEAKRLAKLNKKAMKYQRALSKGKHVLKLEEKLSKDEKKALLNSLRADKNIKFAEVDPVRHLMAQSSPWGLSAVQAEQLSDSAAGSLSVCIIDSGYEASNPDLSANNATGTNDSGTGNWYQAGGSHGTHVAGTIAAVNNSFGVKGVLPNAQINLHIVKVFNEAGWGYSSDLVTAVNTCVNNGADVVNMSLGGPSSSASERNGLEAATAAGVLLVAAAGNDGDASLSYPASYDTVMAVAAVDENSQHAEFSQYTPQVEISGPGEAILSTVAGDGRLGSLSVGATSYTEQGIVPQTRYVPSGSSYVVTNVNGSVSGALASCSRTGSNYSCGSMSGKICVAERDANQSGSSYPEVNAAQACANAGAAGVVVYSNSARPGLQNPFLVDANAAVDVPSVSVNRSVGLALLGRLGQTASLGVSANQDYAYYNGTSMATPHVAAVAALAWSNNLNCTGSEVRAALTATAIDLDVPGRDDRTGYGMAQAKAASDYLALSCGSVGGGNDVLENGVAKTSLAGSQNQQLLFTMEVPEGATDLSFDMSGGSGDADMYVKYGSEPTTSSYDCRPYKNGNAESCPVSTAQAGTYYVKIIGYSAFSGVNLVGSFTEPSTGGGSGFSTTVADVSASRNTWKYYTIEVPAGMSTFDVNIANGSGDADLYVRYGAQPTTSSYDCRPYKNGNNEDCGFTNPTAGTWHIGIRAYSTFSGVDMSVSYQP</sequence>
<feature type="active site" description="Charge relay system" evidence="7">
    <location>
        <position position="207"/>
    </location>
</feature>
<evidence type="ECO:0000256" key="6">
    <source>
        <dbReference type="ARBA" id="ARBA00022825"/>
    </source>
</evidence>
<keyword evidence="2" id="KW-0964">Secreted</keyword>
<dbReference type="Pfam" id="PF02225">
    <property type="entry name" value="PA"/>
    <property type="match status" value="1"/>
</dbReference>
<dbReference type="PROSITE" id="PS51892">
    <property type="entry name" value="SUBTILASE"/>
    <property type="match status" value="1"/>
</dbReference>
<reference evidence="12 13" key="1">
    <citation type="journal article" date="2019" name="Int. J. Syst. Evol. Microbiol.">
        <title>The Global Catalogue of Microorganisms (GCM) 10K type strain sequencing project: providing services to taxonomists for standard genome sequencing and annotation.</title>
        <authorList>
            <consortium name="The Broad Institute Genomics Platform"/>
            <consortium name="The Broad Institute Genome Sequencing Center for Infectious Disease"/>
            <person name="Wu L."/>
            <person name="Ma J."/>
        </authorList>
    </citation>
    <scope>NUCLEOTIDE SEQUENCE [LARGE SCALE GENOMIC DNA]</scope>
    <source>
        <strain evidence="12 13">JCM 15896</strain>
    </source>
</reference>
<keyword evidence="6 7" id="KW-0720">Serine protease</keyword>
<feature type="domain" description="Peptidase S8/S53" evidence="9">
    <location>
        <begin position="168"/>
        <end position="558"/>
    </location>
</feature>
<dbReference type="InterPro" id="IPR050131">
    <property type="entry name" value="Peptidase_S8_subtilisin-like"/>
</dbReference>
<evidence type="ECO:0000259" key="11">
    <source>
        <dbReference type="Pfam" id="PF04151"/>
    </source>
</evidence>
<comment type="similarity">
    <text evidence="1 7">Belongs to the peptidase S8 family.</text>
</comment>
<dbReference type="InterPro" id="IPR022398">
    <property type="entry name" value="Peptidase_S8_His-AS"/>
</dbReference>
<dbReference type="InterPro" id="IPR000209">
    <property type="entry name" value="Peptidase_S8/S53_dom"/>
</dbReference>
<feature type="active site" description="Charge relay system" evidence="7">
    <location>
        <position position="510"/>
    </location>
</feature>
<comment type="caution">
    <text evidence="12">The sequence shown here is derived from an EMBL/GenBank/DDBJ whole genome shotgun (WGS) entry which is preliminary data.</text>
</comment>
<keyword evidence="13" id="KW-1185">Reference proteome</keyword>
<evidence type="ECO:0000256" key="3">
    <source>
        <dbReference type="ARBA" id="ARBA00022670"/>
    </source>
</evidence>
<dbReference type="PROSITE" id="PS00138">
    <property type="entry name" value="SUBTILASE_SER"/>
    <property type="match status" value="1"/>
</dbReference>
<feature type="domain" description="Peptidase C-terminal archaeal/bacterial" evidence="11">
    <location>
        <begin position="708"/>
        <end position="774"/>
    </location>
</feature>
<dbReference type="PANTHER" id="PTHR43806">
    <property type="entry name" value="PEPTIDASE S8"/>
    <property type="match status" value="1"/>
</dbReference>
<accession>A0ABN1LLW3</accession>
<dbReference type="PROSITE" id="PS00137">
    <property type="entry name" value="SUBTILASE_HIS"/>
    <property type="match status" value="1"/>
</dbReference>
<dbReference type="Gene3D" id="2.60.120.380">
    <property type="match status" value="2"/>
</dbReference>
<gene>
    <name evidence="12" type="ORF">GCM10009114_23620</name>
</gene>
<evidence type="ECO:0000256" key="8">
    <source>
        <dbReference type="SAM" id="SignalP"/>
    </source>
</evidence>
<dbReference type="CDD" id="cd04817">
    <property type="entry name" value="PA_VapT_like"/>
    <property type="match status" value="1"/>
</dbReference>
<dbReference type="InterPro" id="IPR034202">
    <property type="entry name" value="Subtilisin_Carlsberg-like"/>
</dbReference>
<evidence type="ECO:0000259" key="10">
    <source>
        <dbReference type="Pfam" id="PF02225"/>
    </source>
</evidence>
<keyword evidence="2" id="KW-0134">Cell wall</keyword>
<keyword evidence="3 7" id="KW-0645">Protease</keyword>
<keyword evidence="4" id="KW-0479">Metal-binding</keyword>
<evidence type="ECO:0000256" key="2">
    <source>
        <dbReference type="ARBA" id="ARBA00022512"/>
    </source>
</evidence>
<dbReference type="CDD" id="cd07477">
    <property type="entry name" value="Peptidases_S8_Subtilisin_subset"/>
    <property type="match status" value="1"/>
</dbReference>
<keyword evidence="8" id="KW-0732">Signal</keyword>
<evidence type="ECO:0000256" key="7">
    <source>
        <dbReference type="PROSITE-ProRule" id="PRU01240"/>
    </source>
</evidence>
<name>A0ABN1LLW3_9ALTE</name>
<dbReference type="PANTHER" id="PTHR43806:SF11">
    <property type="entry name" value="CEREVISIN-RELATED"/>
    <property type="match status" value="1"/>
</dbReference>
<dbReference type="RefSeq" id="WP_343860203.1">
    <property type="nucleotide sequence ID" value="NZ_BAAAFD010000006.1"/>
</dbReference>
<evidence type="ECO:0000313" key="12">
    <source>
        <dbReference type="EMBL" id="GAA0857515.1"/>
    </source>
</evidence>
<feature type="domain" description="Peptidase C-terminal archaeal/bacterial" evidence="11">
    <location>
        <begin position="601"/>
        <end position="666"/>
    </location>
</feature>
<dbReference type="InterPro" id="IPR003137">
    <property type="entry name" value="PA_domain"/>
</dbReference>
<evidence type="ECO:0000256" key="4">
    <source>
        <dbReference type="ARBA" id="ARBA00022723"/>
    </source>
</evidence>
<dbReference type="PRINTS" id="PR00723">
    <property type="entry name" value="SUBTILISIN"/>
</dbReference>
<dbReference type="Gene3D" id="3.50.30.30">
    <property type="match status" value="1"/>
</dbReference>
<evidence type="ECO:0000256" key="1">
    <source>
        <dbReference type="ARBA" id="ARBA00011073"/>
    </source>
</evidence>